<dbReference type="RefSeq" id="WP_196816343.1">
    <property type="nucleotide sequence ID" value="NZ_CP012850.1"/>
</dbReference>
<name>A0A654M225_9ARCH</name>
<dbReference type="KEGG" id="taa:NMY3_03050"/>
<gene>
    <name evidence="1" type="ORF">NMY3_03050</name>
</gene>
<sequence length="203" mass="21366">MNKAINSFPGSESGVSTTLPVGLYSVDEEYALSDGLPQVPGNDVKHESEFSTECKGTIEAGQKITCIITNTLVYTAKPATLIVTKIVTCQDDNIFTDCEDVDSNFEPQDFMITVADKDQDSTTFGGSSSGTVVTLEPGSYSVTEDFSGVGKIVTVDDIGNRLRSPITIFVNSPAITLSGDCSGTIAAGETKTCTITNPVILSP</sequence>
<accession>A0A654M225</accession>
<dbReference type="AlphaFoldDB" id="A0A654M225"/>
<evidence type="ECO:0000313" key="2">
    <source>
        <dbReference type="Proteomes" id="UP000058925"/>
    </source>
</evidence>
<evidence type="ECO:0000313" key="1">
    <source>
        <dbReference type="EMBL" id="ALI37237.1"/>
    </source>
</evidence>
<reference evidence="2" key="1">
    <citation type="submission" date="2015-10" db="EMBL/GenBank/DDBJ databases">
        <title>Niche specialization of a soil ammonia-oxidizing archaeon, Candidatus Nitrosocosmicus oleophilus.</title>
        <authorList>
            <person name="Jung M.-Y."/>
            <person name="Rhee S.-K."/>
        </authorList>
    </citation>
    <scope>NUCLEOTIDE SEQUENCE [LARGE SCALE GENOMIC DNA]</scope>
    <source>
        <strain evidence="2">MY3</strain>
    </source>
</reference>
<dbReference type="Proteomes" id="UP000058925">
    <property type="component" value="Chromosome"/>
</dbReference>
<dbReference type="OrthoDB" id="376926at2157"/>
<protein>
    <submittedName>
        <fullName evidence="1">Uncharacterized protein</fullName>
    </submittedName>
</protein>
<dbReference type="EMBL" id="CP012850">
    <property type="protein sequence ID" value="ALI37237.1"/>
    <property type="molecule type" value="Genomic_DNA"/>
</dbReference>
<dbReference type="GeneID" id="60422919"/>
<keyword evidence="2" id="KW-1185">Reference proteome</keyword>
<proteinExistence type="predicted"/>
<organism evidence="1 2">
    <name type="scientific">Candidatus Nitrosocosmicus oleophilus</name>
    <dbReference type="NCBI Taxonomy" id="1353260"/>
    <lineage>
        <taxon>Archaea</taxon>
        <taxon>Nitrososphaerota</taxon>
        <taxon>Nitrososphaeria</taxon>
        <taxon>Nitrososphaerales</taxon>
        <taxon>Nitrososphaeraceae</taxon>
        <taxon>Candidatus Nitrosocosmicus</taxon>
    </lineage>
</organism>